<dbReference type="InterPro" id="IPR050707">
    <property type="entry name" value="HTH_MetabolicPath_Reg"/>
</dbReference>
<dbReference type="OrthoDB" id="9791752at2"/>
<dbReference type="PANTHER" id="PTHR30136:SF7">
    <property type="entry name" value="HTH-TYPE TRANSCRIPTIONAL REGULATOR KDGR-RELATED"/>
    <property type="match status" value="1"/>
</dbReference>
<proteinExistence type="predicted"/>
<dbReference type="InterPro" id="IPR029016">
    <property type="entry name" value="GAF-like_dom_sf"/>
</dbReference>
<keyword evidence="8" id="KW-1185">Reference proteome</keyword>
<dbReference type="GO" id="GO:0045892">
    <property type="term" value="P:negative regulation of DNA-templated transcription"/>
    <property type="evidence" value="ECO:0007669"/>
    <property type="project" value="TreeGrafter"/>
</dbReference>
<evidence type="ECO:0000313" key="7">
    <source>
        <dbReference type="EMBL" id="QEE28272.1"/>
    </source>
</evidence>
<sequence>MSLKQTAKQTSPRTKRNLKNDYAAPALDKGLDVIELLAHQTVGLSMSQIARELNRSVSEIFRMLLCLEHRGYIAQAGAEKYSLTLKLFKLVQEHPPTERLISEALPVMHRLASQTMQSCHLGVVESGRVVILAQVNAPTSVGFYVKLGSTVDIMEASSGYVILAHQNKAEQERTLTEWQRETGRKPPKNLEAHLALIQKKGFEKRESYQVRGVVNFSFPVLDHTGSAIAAITIPYIDHMDAHISPASITEMLRAGTQEVSKAIGLHV</sequence>
<dbReference type="InterPro" id="IPR036388">
    <property type="entry name" value="WH-like_DNA-bd_sf"/>
</dbReference>
<dbReference type="InterPro" id="IPR036390">
    <property type="entry name" value="WH_DNA-bd_sf"/>
</dbReference>
<dbReference type="Pfam" id="PF09339">
    <property type="entry name" value="HTH_IclR"/>
    <property type="match status" value="1"/>
</dbReference>
<feature type="region of interest" description="Disordered" evidence="4">
    <location>
        <begin position="1"/>
        <end position="21"/>
    </location>
</feature>
<evidence type="ECO:0000256" key="4">
    <source>
        <dbReference type="SAM" id="MobiDB-lite"/>
    </source>
</evidence>
<dbReference type="GO" id="GO:0003700">
    <property type="term" value="F:DNA-binding transcription factor activity"/>
    <property type="evidence" value="ECO:0007669"/>
    <property type="project" value="TreeGrafter"/>
</dbReference>
<keyword evidence="2" id="KW-0238">DNA-binding</keyword>
<evidence type="ECO:0000256" key="3">
    <source>
        <dbReference type="ARBA" id="ARBA00023163"/>
    </source>
</evidence>
<dbReference type="GO" id="GO:0003677">
    <property type="term" value="F:DNA binding"/>
    <property type="evidence" value="ECO:0007669"/>
    <property type="project" value="UniProtKB-KW"/>
</dbReference>
<feature type="compositionally biased region" description="Polar residues" evidence="4">
    <location>
        <begin position="1"/>
        <end position="12"/>
    </location>
</feature>
<evidence type="ECO:0000259" key="5">
    <source>
        <dbReference type="PROSITE" id="PS51077"/>
    </source>
</evidence>
<feature type="domain" description="IclR-ED" evidence="6">
    <location>
        <begin position="86"/>
        <end position="265"/>
    </location>
</feature>
<dbReference type="InterPro" id="IPR014757">
    <property type="entry name" value="Tscrpt_reg_IclR_C"/>
</dbReference>
<dbReference type="AlphaFoldDB" id="A0A5B9E7Q3"/>
<evidence type="ECO:0000259" key="6">
    <source>
        <dbReference type="PROSITE" id="PS51078"/>
    </source>
</evidence>
<dbReference type="PROSITE" id="PS51077">
    <property type="entry name" value="HTH_ICLR"/>
    <property type="match status" value="1"/>
</dbReference>
<protein>
    <submittedName>
        <fullName evidence="7">IclR family transcriptional regulator</fullName>
    </submittedName>
</protein>
<dbReference type="Gene3D" id="1.10.10.10">
    <property type="entry name" value="Winged helix-like DNA-binding domain superfamily/Winged helix DNA-binding domain"/>
    <property type="match status" value="1"/>
</dbReference>
<dbReference type="InterPro" id="IPR005471">
    <property type="entry name" value="Tscrpt_reg_IclR_N"/>
</dbReference>
<keyword evidence="3" id="KW-0804">Transcription</keyword>
<dbReference type="SUPFAM" id="SSF46785">
    <property type="entry name" value="Winged helix' DNA-binding domain"/>
    <property type="match status" value="1"/>
</dbReference>
<dbReference type="Gene3D" id="3.30.450.40">
    <property type="match status" value="1"/>
</dbReference>
<accession>A0A5B9E7Q3</accession>
<dbReference type="RefSeq" id="WP_147647462.1">
    <property type="nucleotide sequence ID" value="NZ_CP042806.1"/>
</dbReference>
<evidence type="ECO:0000256" key="2">
    <source>
        <dbReference type="ARBA" id="ARBA00023125"/>
    </source>
</evidence>
<dbReference type="PANTHER" id="PTHR30136">
    <property type="entry name" value="HELIX-TURN-HELIX TRANSCRIPTIONAL REGULATOR, ICLR FAMILY"/>
    <property type="match status" value="1"/>
</dbReference>
<keyword evidence="1" id="KW-0805">Transcription regulation</keyword>
<organism evidence="7 8">
    <name type="scientific">Terriglobus albidus</name>
    <dbReference type="NCBI Taxonomy" id="1592106"/>
    <lineage>
        <taxon>Bacteria</taxon>
        <taxon>Pseudomonadati</taxon>
        <taxon>Acidobacteriota</taxon>
        <taxon>Terriglobia</taxon>
        <taxon>Terriglobales</taxon>
        <taxon>Acidobacteriaceae</taxon>
        <taxon>Terriglobus</taxon>
    </lineage>
</organism>
<evidence type="ECO:0000256" key="1">
    <source>
        <dbReference type="ARBA" id="ARBA00023015"/>
    </source>
</evidence>
<dbReference type="KEGG" id="talb:FTW19_09850"/>
<name>A0A5B9E7Q3_9BACT</name>
<evidence type="ECO:0000313" key="8">
    <source>
        <dbReference type="Proteomes" id="UP000321820"/>
    </source>
</evidence>
<dbReference type="PROSITE" id="PS51078">
    <property type="entry name" value="ICLR_ED"/>
    <property type="match status" value="1"/>
</dbReference>
<dbReference type="SMART" id="SM00346">
    <property type="entry name" value="HTH_ICLR"/>
    <property type="match status" value="1"/>
</dbReference>
<dbReference type="EMBL" id="CP042806">
    <property type="protein sequence ID" value="QEE28272.1"/>
    <property type="molecule type" value="Genomic_DNA"/>
</dbReference>
<dbReference type="SUPFAM" id="SSF55781">
    <property type="entry name" value="GAF domain-like"/>
    <property type="match status" value="1"/>
</dbReference>
<dbReference type="Pfam" id="PF01614">
    <property type="entry name" value="IclR_C"/>
    <property type="match status" value="1"/>
</dbReference>
<reference evidence="7 8" key="1">
    <citation type="submission" date="2019-08" db="EMBL/GenBank/DDBJ databases">
        <title>Complete genome sequence of Terriglobus albidus strain ORNL.</title>
        <authorList>
            <person name="Podar M."/>
        </authorList>
    </citation>
    <scope>NUCLEOTIDE SEQUENCE [LARGE SCALE GENOMIC DNA]</scope>
    <source>
        <strain evidence="7 8">ORNL</strain>
    </source>
</reference>
<dbReference type="Proteomes" id="UP000321820">
    <property type="component" value="Chromosome"/>
</dbReference>
<feature type="domain" description="HTH iclR-type" evidence="5">
    <location>
        <begin position="24"/>
        <end position="85"/>
    </location>
</feature>
<gene>
    <name evidence="7" type="ORF">FTW19_09850</name>
</gene>